<accession>A0AAC8Z1E7</accession>
<gene>
    <name evidence="1" type="ORF">ATM17_12745</name>
</gene>
<evidence type="ECO:0000313" key="2">
    <source>
        <dbReference type="Proteomes" id="UP000076088"/>
    </source>
</evidence>
<evidence type="ECO:0000313" key="1">
    <source>
        <dbReference type="EMBL" id="AMU89904.1"/>
    </source>
</evidence>
<dbReference type="Proteomes" id="UP000076088">
    <property type="component" value="Chromosome"/>
</dbReference>
<evidence type="ECO:0008006" key="3">
    <source>
        <dbReference type="Google" id="ProtNLM"/>
    </source>
</evidence>
<reference evidence="2" key="1">
    <citation type="submission" date="2015-11" db="EMBL/GenBank/DDBJ databases">
        <title>Complete genome sequence of a polyethylene-glycol degrader Sphingopyxis macrogoltabida 203N (NBRC 111659).</title>
        <authorList>
            <person name="Yoshiyuki O."/>
            <person name="Shouta N."/>
            <person name="Nagata Y."/>
            <person name="Numata M."/>
            <person name="Tsuchikane K."/>
            <person name="Hosoyama A."/>
            <person name="Yamazoe A."/>
            <person name="Tsuda M."/>
            <person name="Fujita N."/>
            <person name="Kawai F."/>
        </authorList>
    </citation>
    <scope>NUCLEOTIDE SEQUENCE [LARGE SCALE GENOMIC DNA]</scope>
    <source>
        <strain evidence="2">203N</strain>
    </source>
</reference>
<protein>
    <recommendedName>
        <fullName evidence="3">DUF2280 domain-containing protein</fullName>
    </recommendedName>
</protein>
<sequence>MAANRSDMTDEIKAFVVQGLASFDTPTQVVEAVKAEYGVVLTPQAVQAYDPTKYAGRKLAAKWKLYFEQARKSFVEDTSTIPIAHRSTRLRALYRMAAKAEAKGNFPLAAALNKQAAEEMGNAYTNERRLAGPNGGPILTEDRTQASLIEEAKRLGIDPASLGLE</sequence>
<dbReference type="AlphaFoldDB" id="A0AAC8Z1E7"/>
<dbReference type="InterPro" id="IPR018738">
    <property type="entry name" value="DUF2280"/>
</dbReference>
<dbReference type="Pfam" id="PF10045">
    <property type="entry name" value="DUF2280"/>
    <property type="match status" value="1"/>
</dbReference>
<dbReference type="EMBL" id="CP013344">
    <property type="protein sequence ID" value="AMU89904.1"/>
    <property type="molecule type" value="Genomic_DNA"/>
</dbReference>
<proteinExistence type="predicted"/>
<organism evidence="1 2">
    <name type="scientific">Sphingopyxis macrogoltabida</name>
    <name type="common">Sphingomonas macrogoltabidus</name>
    <dbReference type="NCBI Taxonomy" id="33050"/>
    <lineage>
        <taxon>Bacteria</taxon>
        <taxon>Pseudomonadati</taxon>
        <taxon>Pseudomonadota</taxon>
        <taxon>Alphaproteobacteria</taxon>
        <taxon>Sphingomonadales</taxon>
        <taxon>Sphingomonadaceae</taxon>
        <taxon>Sphingopyxis</taxon>
    </lineage>
</organism>
<dbReference type="KEGG" id="smaz:LH19_07085"/>
<reference evidence="1 2" key="2">
    <citation type="journal article" date="2016" name="Genome Announc.">
        <title>Complete Genome Sequence of Sphingopyxis macrogoltabida Strain 203N (NBRC 111659), a Polyethylene Glycol Degrader.</title>
        <authorList>
            <person name="Ohtsubo Y."/>
            <person name="Nonoyama S."/>
            <person name="Nagata Y."/>
            <person name="Numata M."/>
            <person name="Tsuchikane K."/>
            <person name="Hosoyama A."/>
            <person name="Yamazoe A."/>
            <person name="Tsuda M."/>
            <person name="Fujita N."/>
            <person name="Kawai F."/>
        </authorList>
    </citation>
    <scope>NUCLEOTIDE SEQUENCE [LARGE SCALE GENOMIC DNA]</scope>
    <source>
        <strain evidence="1 2">203N</strain>
    </source>
</reference>
<keyword evidence="2" id="KW-1185">Reference proteome</keyword>
<name>A0AAC8Z1E7_SPHMC</name>